<keyword evidence="3" id="KW-1185">Reference proteome</keyword>
<dbReference type="Proteomes" id="UP001642484">
    <property type="component" value="Unassembled WGS sequence"/>
</dbReference>
<sequence length="185" mass="20920">MSCGCRLARTMFRCCSAAFHAIYSILRNGLWDDPAEAVTGAVYKEFSKQVEAKGIHPNAAVYLTWRYCYLKCFILIGVVWAVSSWSSWLPDRAFLDNFVRNLPEEIQANRFETFIVVMSWWDPALMLVWLSSFLVVLCSIFFGCSFQSAEIQEQSFVTVFGLGSVALELRTSFCSAAALSHPIHD</sequence>
<accession>A0ABP0NW22</accession>
<protein>
    <submittedName>
        <fullName evidence="2">Uncharacterized protein</fullName>
    </submittedName>
</protein>
<keyword evidence="1" id="KW-1133">Transmembrane helix</keyword>
<feature type="transmembrane region" description="Helical" evidence="1">
    <location>
        <begin position="68"/>
        <end position="88"/>
    </location>
</feature>
<organism evidence="2 3">
    <name type="scientific">Durusdinium trenchii</name>
    <dbReference type="NCBI Taxonomy" id="1381693"/>
    <lineage>
        <taxon>Eukaryota</taxon>
        <taxon>Sar</taxon>
        <taxon>Alveolata</taxon>
        <taxon>Dinophyceae</taxon>
        <taxon>Suessiales</taxon>
        <taxon>Symbiodiniaceae</taxon>
        <taxon>Durusdinium</taxon>
    </lineage>
</organism>
<name>A0ABP0NW22_9DINO</name>
<proteinExistence type="predicted"/>
<gene>
    <name evidence="2" type="ORF">CCMP2556_LOCUS33386</name>
</gene>
<comment type="caution">
    <text evidence="2">The sequence shown here is derived from an EMBL/GenBank/DDBJ whole genome shotgun (WGS) entry which is preliminary data.</text>
</comment>
<keyword evidence="1" id="KW-0472">Membrane</keyword>
<evidence type="ECO:0000313" key="3">
    <source>
        <dbReference type="Proteomes" id="UP001642484"/>
    </source>
</evidence>
<keyword evidence="1" id="KW-0812">Transmembrane</keyword>
<reference evidence="2 3" key="1">
    <citation type="submission" date="2024-02" db="EMBL/GenBank/DDBJ databases">
        <authorList>
            <person name="Chen Y."/>
            <person name="Shah S."/>
            <person name="Dougan E. K."/>
            <person name="Thang M."/>
            <person name="Chan C."/>
        </authorList>
    </citation>
    <scope>NUCLEOTIDE SEQUENCE [LARGE SCALE GENOMIC DNA]</scope>
</reference>
<dbReference type="EMBL" id="CAXAMN010022273">
    <property type="protein sequence ID" value="CAK9067980.1"/>
    <property type="molecule type" value="Genomic_DNA"/>
</dbReference>
<feature type="transmembrane region" description="Helical" evidence="1">
    <location>
        <begin position="126"/>
        <end position="146"/>
    </location>
</feature>
<evidence type="ECO:0000313" key="2">
    <source>
        <dbReference type="EMBL" id="CAK9067980.1"/>
    </source>
</evidence>
<evidence type="ECO:0000256" key="1">
    <source>
        <dbReference type="SAM" id="Phobius"/>
    </source>
</evidence>